<dbReference type="SUPFAM" id="SSF101874">
    <property type="entry name" value="YceI-like"/>
    <property type="match status" value="1"/>
</dbReference>
<reference evidence="3 4" key="1">
    <citation type="submission" date="2018-12" db="EMBL/GenBank/DDBJ databases">
        <title>Genome Sequence of Candidatus Viridilinea halotolerans isolated from saline sulfide-rich spring.</title>
        <authorList>
            <person name="Grouzdev D.S."/>
            <person name="Burganskaya E.I."/>
            <person name="Krutkina M.S."/>
            <person name="Sukhacheva M.V."/>
            <person name="Gorlenko V.M."/>
        </authorList>
    </citation>
    <scope>NUCLEOTIDE SEQUENCE [LARGE SCALE GENOMIC DNA]</scope>
    <source>
        <strain evidence="3">Chok-6</strain>
    </source>
</reference>
<comment type="caution">
    <text evidence="3">The sequence shown here is derived from an EMBL/GenBank/DDBJ whole genome shotgun (WGS) entry which is preliminary data.</text>
</comment>
<dbReference type="InterPro" id="IPR007372">
    <property type="entry name" value="Lipid/polyisoprenoid-bd_YceI"/>
</dbReference>
<evidence type="ECO:0000256" key="1">
    <source>
        <dbReference type="ARBA" id="ARBA00008812"/>
    </source>
</evidence>
<dbReference type="Proteomes" id="UP000280307">
    <property type="component" value="Unassembled WGS sequence"/>
</dbReference>
<dbReference type="PANTHER" id="PTHR34406:SF1">
    <property type="entry name" value="PROTEIN YCEI"/>
    <property type="match status" value="1"/>
</dbReference>
<dbReference type="Pfam" id="PF04264">
    <property type="entry name" value="YceI"/>
    <property type="match status" value="1"/>
</dbReference>
<sequence length="178" mass="19400">MTNWAIDNSHSSVAFSVRHMMIAKVRGRFQDFSGTVAFDEQNPINSAVSVQIATNSLETRDAKRDEHLTSPDFLDVANHPTMTFTSKQIEVVDASHGKIIGDLSIRGVAREVVLDVEYNGQAKAPWGTTSAGFTASTKINRKDWGLGWNVALETGGVLVGEDVQIEIELEIVKQEAAA</sequence>
<organism evidence="3 4">
    <name type="scientific">Candidatus Viridilinea halotolerans</name>
    <dbReference type="NCBI Taxonomy" id="2491704"/>
    <lineage>
        <taxon>Bacteria</taxon>
        <taxon>Bacillati</taxon>
        <taxon>Chloroflexota</taxon>
        <taxon>Chloroflexia</taxon>
        <taxon>Chloroflexales</taxon>
        <taxon>Chloroflexineae</taxon>
        <taxon>Oscillochloridaceae</taxon>
        <taxon>Candidatus Viridilinea</taxon>
    </lineage>
</organism>
<evidence type="ECO:0000259" key="2">
    <source>
        <dbReference type="SMART" id="SM00867"/>
    </source>
</evidence>
<dbReference type="AlphaFoldDB" id="A0A426U6F2"/>
<feature type="domain" description="Lipid/polyisoprenoid-binding YceI-like" evidence="2">
    <location>
        <begin position="3"/>
        <end position="172"/>
    </location>
</feature>
<protein>
    <submittedName>
        <fullName evidence="3">Polyisoprenoid-binding protein</fullName>
    </submittedName>
</protein>
<dbReference type="InterPro" id="IPR036761">
    <property type="entry name" value="TTHA0802/YceI-like_sf"/>
</dbReference>
<accession>A0A426U6F2</accession>
<proteinExistence type="inferred from homology"/>
<dbReference type="EMBL" id="RSAS01000184">
    <property type="protein sequence ID" value="RRR75508.1"/>
    <property type="molecule type" value="Genomic_DNA"/>
</dbReference>
<evidence type="ECO:0000313" key="3">
    <source>
        <dbReference type="EMBL" id="RRR75508.1"/>
    </source>
</evidence>
<dbReference type="PANTHER" id="PTHR34406">
    <property type="entry name" value="PROTEIN YCEI"/>
    <property type="match status" value="1"/>
</dbReference>
<gene>
    <name evidence="3" type="ORF">EI684_04470</name>
</gene>
<evidence type="ECO:0000313" key="4">
    <source>
        <dbReference type="Proteomes" id="UP000280307"/>
    </source>
</evidence>
<comment type="similarity">
    <text evidence="1">Belongs to the UPF0312 family.</text>
</comment>
<dbReference type="Gene3D" id="2.40.128.110">
    <property type="entry name" value="Lipid/polyisoprenoid-binding, YceI-like"/>
    <property type="match status" value="1"/>
</dbReference>
<dbReference type="SMART" id="SM00867">
    <property type="entry name" value="YceI"/>
    <property type="match status" value="1"/>
</dbReference>
<name>A0A426U6F2_9CHLR</name>